<dbReference type="EMBL" id="CM023470">
    <property type="protein sequence ID" value="KAH7978627.1"/>
    <property type="molecule type" value="Genomic_DNA"/>
</dbReference>
<name>A0ACB8DVI1_DERSI</name>
<reference evidence="1" key="1">
    <citation type="submission" date="2020-05" db="EMBL/GenBank/DDBJ databases">
        <title>Large-scale comparative analyses of tick genomes elucidate their genetic diversity and vector capacities.</title>
        <authorList>
            <person name="Jia N."/>
            <person name="Wang J."/>
            <person name="Shi W."/>
            <person name="Du L."/>
            <person name="Sun Y."/>
            <person name="Zhan W."/>
            <person name="Jiang J."/>
            <person name="Wang Q."/>
            <person name="Zhang B."/>
            <person name="Ji P."/>
            <person name="Sakyi L.B."/>
            <person name="Cui X."/>
            <person name="Yuan T."/>
            <person name="Jiang B."/>
            <person name="Yang W."/>
            <person name="Lam T.T.-Y."/>
            <person name="Chang Q."/>
            <person name="Ding S."/>
            <person name="Wang X."/>
            <person name="Zhu J."/>
            <person name="Ruan X."/>
            <person name="Zhao L."/>
            <person name="Wei J."/>
            <person name="Que T."/>
            <person name="Du C."/>
            <person name="Cheng J."/>
            <person name="Dai P."/>
            <person name="Han X."/>
            <person name="Huang E."/>
            <person name="Gao Y."/>
            <person name="Liu J."/>
            <person name="Shao H."/>
            <person name="Ye R."/>
            <person name="Li L."/>
            <person name="Wei W."/>
            <person name="Wang X."/>
            <person name="Wang C."/>
            <person name="Yang T."/>
            <person name="Huo Q."/>
            <person name="Li W."/>
            <person name="Guo W."/>
            <person name="Chen H."/>
            <person name="Zhou L."/>
            <person name="Ni X."/>
            <person name="Tian J."/>
            <person name="Zhou Y."/>
            <person name="Sheng Y."/>
            <person name="Liu T."/>
            <person name="Pan Y."/>
            <person name="Xia L."/>
            <person name="Li J."/>
            <person name="Zhao F."/>
            <person name="Cao W."/>
        </authorList>
    </citation>
    <scope>NUCLEOTIDE SEQUENCE</scope>
    <source>
        <strain evidence="1">Dsil-2018</strain>
    </source>
</reference>
<dbReference type="Proteomes" id="UP000821865">
    <property type="component" value="Chromosome 1"/>
</dbReference>
<keyword evidence="2" id="KW-1185">Reference proteome</keyword>
<comment type="caution">
    <text evidence="1">The sequence shown here is derived from an EMBL/GenBank/DDBJ whole genome shotgun (WGS) entry which is preliminary data.</text>
</comment>
<evidence type="ECO:0000313" key="2">
    <source>
        <dbReference type="Proteomes" id="UP000821865"/>
    </source>
</evidence>
<sequence>MKGDVVSSIQQRSFTGDDKQPSLGQPDEEANKTSSLSHLKCQFTQYVANQHLSRLQIYNFIGLIWGMFFIVGLGQVALAAAFASYYWAFRKPQDVPFFAVLHGLWITVRYAIFSLLLMGSQANML</sequence>
<proteinExistence type="predicted"/>
<protein>
    <submittedName>
        <fullName evidence="1">Uncharacterized protein</fullName>
    </submittedName>
</protein>
<gene>
    <name evidence="1" type="ORF">HPB49_006159</name>
</gene>
<accession>A0ACB8DVI1</accession>
<organism evidence="1 2">
    <name type="scientific">Dermacentor silvarum</name>
    <name type="common">Tick</name>
    <dbReference type="NCBI Taxonomy" id="543639"/>
    <lineage>
        <taxon>Eukaryota</taxon>
        <taxon>Metazoa</taxon>
        <taxon>Ecdysozoa</taxon>
        <taxon>Arthropoda</taxon>
        <taxon>Chelicerata</taxon>
        <taxon>Arachnida</taxon>
        <taxon>Acari</taxon>
        <taxon>Parasitiformes</taxon>
        <taxon>Ixodida</taxon>
        <taxon>Ixodoidea</taxon>
        <taxon>Ixodidae</taxon>
        <taxon>Rhipicephalinae</taxon>
        <taxon>Dermacentor</taxon>
    </lineage>
</organism>
<evidence type="ECO:0000313" key="1">
    <source>
        <dbReference type="EMBL" id="KAH7978627.1"/>
    </source>
</evidence>